<evidence type="ECO:0000313" key="5">
    <source>
        <dbReference type="Proteomes" id="UP000322080"/>
    </source>
</evidence>
<feature type="transmembrane region" description="Helical" evidence="2">
    <location>
        <begin position="6"/>
        <end position="22"/>
    </location>
</feature>
<feature type="domain" description="SH3b" evidence="3">
    <location>
        <begin position="137"/>
        <end position="201"/>
    </location>
</feature>
<feature type="compositionally biased region" description="Acidic residues" evidence="1">
    <location>
        <begin position="115"/>
        <end position="131"/>
    </location>
</feature>
<dbReference type="SMART" id="SM00287">
    <property type="entry name" value="SH3b"/>
    <property type="match status" value="1"/>
</dbReference>
<dbReference type="EMBL" id="VSIY01000014">
    <property type="protein sequence ID" value="TYB80076.1"/>
    <property type="molecule type" value="Genomic_DNA"/>
</dbReference>
<feature type="region of interest" description="Disordered" evidence="1">
    <location>
        <begin position="31"/>
        <end position="136"/>
    </location>
</feature>
<sequence>MGILRLILITLVGIWAAMLYFGRDEGLPETVIGRTPAPEPEVVAPDATLDPGENGEVIAAPDTVPEPEPEPDPPPPADPEVAETPAPPPATEPEPDPEPEPEIASDPPPAAEPEVVAEPEPEPAPDPEPEPAPEPTETVLYVTGTKVNVRTGPATVYEVITSLEQGAEVVDLGDAGEGWRLIRLGAGEIGYMSGDFLSPVAP</sequence>
<evidence type="ECO:0000256" key="2">
    <source>
        <dbReference type="SAM" id="Phobius"/>
    </source>
</evidence>
<evidence type="ECO:0000313" key="4">
    <source>
        <dbReference type="EMBL" id="TYB80076.1"/>
    </source>
</evidence>
<evidence type="ECO:0000259" key="3">
    <source>
        <dbReference type="PROSITE" id="PS51781"/>
    </source>
</evidence>
<dbReference type="AlphaFoldDB" id="A0A5D0RGK2"/>
<dbReference type="Proteomes" id="UP000322080">
    <property type="component" value="Unassembled WGS sequence"/>
</dbReference>
<evidence type="ECO:0000256" key="1">
    <source>
        <dbReference type="SAM" id="MobiDB-lite"/>
    </source>
</evidence>
<keyword evidence="2" id="KW-0472">Membrane</keyword>
<dbReference type="RefSeq" id="WP_148379341.1">
    <property type="nucleotide sequence ID" value="NZ_VSIY01000014.1"/>
</dbReference>
<name>A0A5D0RGK2_9RHOB</name>
<keyword evidence="5" id="KW-1185">Reference proteome</keyword>
<keyword evidence="2" id="KW-0812">Transmembrane</keyword>
<dbReference type="InterPro" id="IPR003646">
    <property type="entry name" value="SH3-like_bac-type"/>
</dbReference>
<proteinExistence type="predicted"/>
<dbReference type="Gene3D" id="2.30.30.40">
    <property type="entry name" value="SH3 Domains"/>
    <property type="match status" value="1"/>
</dbReference>
<dbReference type="PROSITE" id="PS51781">
    <property type="entry name" value="SH3B"/>
    <property type="match status" value="1"/>
</dbReference>
<dbReference type="Pfam" id="PF08239">
    <property type="entry name" value="SH3_3"/>
    <property type="match status" value="1"/>
</dbReference>
<protein>
    <submittedName>
        <fullName evidence="4">SH3 domain-containing protein</fullName>
    </submittedName>
</protein>
<comment type="caution">
    <text evidence="4">The sequence shown here is derived from an EMBL/GenBank/DDBJ whole genome shotgun (WGS) entry which is preliminary data.</text>
</comment>
<gene>
    <name evidence="4" type="ORF">FVF75_14695</name>
</gene>
<reference evidence="4 5" key="1">
    <citation type="submission" date="2019-08" db="EMBL/GenBank/DDBJ databases">
        <title>Identification of a novel species of the genus Boseongicola.</title>
        <authorList>
            <person name="Zhang X.-Q."/>
        </authorList>
    </citation>
    <scope>NUCLEOTIDE SEQUENCE [LARGE SCALE GENOMIC DNA]</scope>
    <source>
        <strain evidence="4 5">HY14</strain>
    </source>
</reference>
<keyword evidence="2" id="KW-1133">Transmembrane helix</keyword>
<accession>A0A5D0RGK2</accession>
<organism evidence="4 5">
    <name type="scientific">Maritimibacter fusiformis</name>
    <dbReference type="NCBI Taxonomy" id="2603819"/>
    <lineage>
        <taxon>Bacteria</taxon>
        <taxon>Pseudomonadati</taxon>
        <taxon>Pseudomonadota</taxon>
        <taxon>Alphaproteobacteria</taxon>
        <taxon>Rhodobacterales</taxon>
        <taxon>Roseobacteraceae</taxon>
        <taxon>Maritimibacter</taxon>
    </lineage>
</organism>
<feature type="compositionally biased region" description="Acidic residues" evidence="1">
    <location>
        <begin position="93"/>
        <end position="103"/>
    </location>
</feature>